<organism evidence="2 3">
    <name type="scientific">Acidovorax bellezanensis</name>
    <dbReference type="NCBI Taxonomy" id="2976702"/>
    <lineage>
        <taxon>Bacteria</taxon>
        <taxon>Pseudomonadati</taxon>
        <taxon>Pseudomonadota</taxon>
        <taxon>Betaproteobacteria</taxon>
        <taxon>Burkholderiales</taxon>
        <taxon>Comamonadaceae</taxon>
        <taxon>Acidovorax</taxon>
    </lineage>
</organism>
<dbReference type="NCBIfam" id="NF038354">
    <property type="entry name" value="trnsprt_adja_43"/>
    <property type="match status" value="1"/>
</dbReference>
<reference evidence="2 3" key="1">
    <citation type="submission" date="2022-09" db="EMBL/GenBank/DDBJ databases">
        <title>Draft genome of isolate Be4.</title>
        <authorList>
            <person name="Sanchez-Castro I."/>
            <person name="Martinez-Rodriguez P."/>
            <person name="Descostes M."/>
            <person name="Merroun M."/>
        </authorList>
    </citation>
    <scope>NUCLEOTIDE SEQUENCE [LARGE SCALE GENOMIC DNA]</scope>
    <source>
        <strain evidence="2 3">Be4</strain>
    </source>
</reference>
<proteinExistence type="predicted"/>
<protein>
    <submittedName>
        <fullName evidence="2">Transporter small subunit</fullName>
    </submittedName>
</protein>
<evidence type="ECO:0000313" key="3">
    <source>
        <dbReference type="Proteomes" id="UP001525968"/>
    </source>
</evidence>
<dbReference type="EMBL" id="JAODYH010000012">
    <property type="protein sequence ID" value="MCT9812768.1"/>
    <property type="molecule type" value="Genomic_DNA"/>
</dbReference>
<dbReference type="Proteomes" id="UP001525968">
    <property type="component" value="Unassembled WGS sequence"/>
</dbReference>
<dbReference type="InterPro" id="IPR049820">
    <property type="entry name" value="Trnsprt_adja_ssu-like"/>
</dbReference>
<keyword evidence="3" id="KW-1185">Reference proteome</keyword>
<comment type="caution">
    <text evidence="2">The sequence shown here is derived from an EMBL/GenBank/DDBJ whole genome shotgun (WGS) entry which is preliminary data.</text>
</comment>
<keyword evidence="1" id="KW-0472">Membrane</keyword>
<keyword evidence="1" id="KW-0812">Transmembrane</keyword>
<sequence>MNTSLLTLYVLVWPALAAIVLLVLSGGVWHDMRAAKARGESLV</sequence>
<evidence type="ECO:0000313" key="2">
    <source>
        <dbReference type="EMBL" id="MCT9812768.1"/>
    </source>
</evidence>
<accession>A0ABT2PUE7</accession>
<gene>
    <name evidence="2" type="ORF">N0K08_19220</name>
</gene>
<name>A0ABT2PUE7_9BURK</name>
<keyword evidence="1" id="KW-1133">Transmembrane helix</keyword>
<feature type="transmembrane region" description="Helical" evidence="1">
    <location>
        <begin position="6"/>
        <end position="29"/>
    </location>
</feature>
<evidence type="ECO:0000256" key="1">
    <source>
        <dbReference type="SAM" id="Phobius"/>
    </source>
</evidence>
<dbReference type="RefSeq" id="WP_261502011.1">
    <property type="nucleotide sequence ID" value="NZ_JAODYH010000012.1"/>
</dbReference>